<dbReference type="CDD" id="cd11577">
    <property type="entry name" value="GH71"/>
    <property type="match status" value="1"/>
</dbReference>
<dbReference type="PROSITE" id="PS51257">
    <property type="entry name" value="PROKAR_LIPOPROTEIN"/>
    <property type="match status" value="1"/>
</dbReference>
<feature type="signal peptide" evidence="1">
    <location>
        <begin position="1"/>
        <end position="20"/>
    </location>
</feature>
<dbReference type="AlphaFoldDB" id="A0A8K0WJZ9"/>
<evidence type="ECO:0000313" key="2">
    <source>
        <dbReference type="EMBL" id="KAH7302824.1"/>
    </source>
</evidence>
<keyword evidence="3" id="KW-1185">Reference proteome</keyword>
<sequence>MRIPVLLGICLGLLACYAEAKAVFAHFMVGNTASYNRALWETEMDLAKASRIDAFVLNIARGESMNAAQIENAFLAAAAKGFKLLFSFDYAGRGPWPASEVLALLKRYASTEAYWKHNQLPLVSTFEGPGNRDDWVGIKREFKCFFVPDWSSLGAEEAVRRGSGVIDGLFNWAAWPNHNDWPMDTYIDASYQRALGNMPYMMPVSPWFYTNLPKYDKNWLWRGEMLWFDRWLQTLHVQPEWVQIISWNDYGESHYIGPIRGDASLVALRDGEAPFNYVKDIEHGAWRAFLPYVIELYKTGTASLTKEAVMVWHRMQSKASGCHDGNTTSFTATHMQPEGKWDLSMRDGIWFAAQLGSAATAEVTVGGTVFKPDWRRSPYGGVGIYIGFVLTSNTGNVKVDIRRSGAIVVSVTSLKSIGACQEGYYNFNPTINVASGPTIAAKSPPINIKDAFCLQGTAVGEFADICTNLCSKYDYCPMSACMCVRWGPTQTKNLVRGPPGYPAPGRDTNWSGLCAVACSYGYCPSSYCSMTKSPDIISNVSPFTPPSCTSGRANTALAVDQKALATICEFGCKHGYCPSQSCVCTSTGRLNLANPSDYMGGQPGLQHQVLHVRLLCRFTCGYGVCPWPLCKSPPGPNGETIYIGPEAYATRTAKCPSPPCVLVMPSVTLSTATTISVPPYITTLEVGASQSGRFVATTTIITITIKPITTTILPVSNYNVPRGGPQGAQSGSLQA</sequence>
<evidence type="ECO:0000256" key="1">
    <source>
        <dbReference type="SAM" id="SignalP"/>
    </source>
</evidence>
<feature type="chain" id="PRO_5035472625" evidence="1">
    <location>
        <begin position="21"/>
        <end position="735"/>
    </location>
</feature>
<dbReference type="PANTHER" id="PTHR43173:SF33">
    <property type="entry name" value="ASCUS WALL ENDO-1,3-ALPHA-GLUCANASE-RELATED"/>
    <property type="match status" value="1"/>
</dbReference>
<dbReference type="InterPro" id="IPR005197">
    <property type="entry name" value="Glyco_hydro_71"/>
</dbReference>
<comment type="caution">
    <text evidence="2">The sequence shown here is derived from an EMBL/GenBank/DDBJ whole genome shotgun (WGS) entry which is preliminary data.</text>
</comment>
<evidence type="ECO:0000313" key="3">
    <source>
        <dbReference type="Proteomes" id="UP000813444"/>
    </source>
</evidence>
<dbReference type="GO" id="GO:0051118">
    <property type="term" value="F:glucan endo-1,3-alpha-glucosidase activity"/>
    <property type="evidence" value="ECO:0007669"/>
    <property type="project" value="InterPro"/>
</dbReference>
<gene>
    <name evidence="2" type="ORF">B0I35DRAFT_366047</name>
</gene>
<dbReference type="InterPro" id="IPR051130">
    <property type="entry name" value="Mito_struct-func_regulator"/>
</dbReference>
<keyword evidence="2" id="KW-0378">Hydrolase</keyword>
<dbReference type="Pfam" id="PF03659">
    <property type="entry name" value="Glyco_hydro_71"/>
    <property type="match status" value="1"/>
</dbReference>
<organism evidence="2 3">
    <name type="scientific">Stachybotrys elegans</name>
    <dbReference type="NCBI Taxonomy" id="80388"/>
    <lineage>
        <taxon>Eukaryota</taxon>
        <taxon>Fungi</taxon>
        <taxon>Dikarya</taxon>
        <taxon>Ascomycota</taxon>
        <taxon>Pezizomycotina</taxon>
        <taxon>Sordariomycetes</taxon>
        <taxon>Hypocreomycetidae</taxon>
        <taxon>Hypocreales</taxon>
        <taxon>Stachybotryaceae</taxon>
        <taxon>Stachybotrys</taxon>
    </lineage>
</organism>
<dbReference type="Gene3D" id="3.20.20.80">
    <property type="entry name" value="Glycosidases"/>
    <property type="match status" value="1"/>
</dbReference>
<proteinExistence type="predicted"/>
<accession>A0A8K0WJZ9</accession>
<dbReference type="PANTHER" id="PTHR43173">
    <property type="entry name" value="ABC1 FAMILY PROTEIN"/>
    <property type="match status" value="1"/>
</dbReference>
<protein>
    <submittedName>
        <fullName evidence="2">Glycosyl hydrolase family 71-domain-containing protein</fullName>
    </submittedName>
</protein>
<dbReference type="Proteomes" id="UP000813444">
    <property type="component" value="Unassembled WGS sequence"/>
</dbReference>
<dbReference type="OrthoDB" id="1046782at2759"/>
<keyword evidence="1" id="KW-0732">Signal</keyword>
<reference evidence="2" key="1">
    <citation type="journal article" date="2021" name="Nat. Commun.">
        <title>Genetic determinants of endophytism in the Arabidopsis root mycobiome.</title>
        <authorList>
            <person name="Mesny F."/>
            <person name="Miyauchi S."/>
            <person name="Thiergart T."/>
            <person name="Pickel B."/>
            <person name="Atanasova L."/>
            <person name="Karlsson M."/>
            <person name="Huettel B."/>
            <person name="Barry K.W."/>
            <person name="Haridas S."/>
            <person name="Chen C."/>
            <person name="Bauer D."/>
            <person name="Andreopoulos W."/>
            <person name="Pangilinan J."/>
            <person name="LaButti K."/>
            <person name="Riley R."/>
            <person name="Lipzen A."/>
            <person name="Clum A."/>
            <person name="Drula E."/>
            <person name="Henrissat B."/>
            <person name="Kohler A."/>
            <person name="Grigoriev I.V."/>
            <person name="Martin F.M."/>
            <person name="Hacquard S."/>
        </authorList>
    </citation>
    <scope>NUCLEOTIDE SEQUENCE</scope>
    <source>
        <strain evidence="2">MPI-CAGE-CH-0235</strain>
    </source>
</reference>
<name>A0A8K0WJZ9_9HYPO</name>
<dbReference type="EMBL" id="JAGPNK010000056">
    <property type="protein sequence ID" value="KAH7302824.1"/>
    <property type="molecule type" value="Genomic_DNA"/>
</dbReference>